<keyword evidence="1" id="KW-0175">Coiled coil</keyword>
<name>A0ABQ1EU47_9BACL</name>
<evidence type="ECO:0000313" key="3">
    <source>
        <dbReference type="Proteomes" id="UP000615455"/>
    </source>
</evidence>
<reference evidence="3" key="1">
    <citation type="journal article" date="2019" name="Int. J. Syst. Evol. Microbiol.">
        <title>The Global Catalogue of Microorganisms (GCM) 10K type strain sequencing project: providing services to taxonomists for standard genome sequencing and annotation.</title>
        <authorList>
            <consortium name="The Broad Institute Genomics Platform"/>
            <consortium name="The Broad Institute Genome Sequencing Center for Infectious Disease"/>
            <person name="Wu L."/>
            <person name="Ma J."/>
        </authorList>
    </citation>
    <scope>NUCLEOTIDE SEQUENCE [LARGE SCALE GENOMIC DNA]</scope>
    <source>
        <strain evidence="3">CGMCC 1.15043</strain>
    </source>
</reference>
<gene>
    <name evidence="2" type="ORF">GCM10008018_36990</name>
</gene>
<dbReference type="Proteomes" id="UP000615455">
    <property type="component" value="Unassembled WGS sequence"/>
</dbReference>
<evidence type="ECO:0000256" key="1">
    <source>
        <dbReference type="SAM" id="Coils"/>
    </source>
</evidence>
<sequence length="147" mass="17399">MIENKLNLAELNRSRTTEKVKNALQTLKRGSKQFTLVDVAEKAEISRRTLYNRPDLMEEVREAITIKKEKLSPQEFEKKPKATQEIRYTKLREQNKTLIEEQKLLLEQNVILTQRITELEQRQVALLETIHSIRLDKVVNLSEKRFI</sequence>
<organism evidence="2 3">
    <name type="scientific">Paenibacillus marchantiophytorum</name>
    <dbReference type="NCBI Taxonomy" id="1619310"/>
    <lineage>
        <taxon>Bacteria</taxon>
        <taxon>Bacillati</taxon>
        <taxon>Bacillota</taxon>
        <taxon>Bacilli</taxon>
        <taxon>Bacillales</taxon>
        <taxon>Paenibacillaceae</taxon>
        <taxon>Paenibacillus</taxon>
    </lineage>
</organism>
<evidence type="ECO:0008006" key="4">
    <source>
        <dbReference type="Google" id="ProtNLM"/>
    </source>
</evidence>
<protein>
    <recommendedName>
        <fullName evidence="4">Transposase</fullName>
    </recommendedName>
</protein>
<evidence type="ECO:0000313" key="2">
    <source>
        <dbReference type="EMBL" id="GFZ87348.1"/>
    </source>
</evidence>
<feature type="coiled-coil region" evidence="1">
    <location>
        <begin position="81"/>
        <end position="122"/>
    </location>
</feature>
<comment type="caution">
    <text evidence="2">The sequence shown here is derived from an EMBL/GenBank/DDBJ whole genome shotgun (WGS) entry which is preliminary data.</text>
</comment>
<dbReference type="EMBL" id="BMHE01000018">
    <property type="protein sequence ID" value="GFZ87348.1"/>
    <property type="molecule type" value="Genomic_DNA"/>
</dbReference>
<keyword evidence="3" id="KW-1185">Reference proteome</keyword>
<proteinExistence type="predicted"/>
<accession>A0ABQ1EU47</accession>
<dbReference type="RefSeq" id="WP_189013744.1">
    <property type="nucleotide sequence ID" value="NZ_BMHE01000018.1"/>
</dbReference>